<dbReference type="Proteomes" id="UP001222325">
    <property type="component" value="Unassembled WGS sequence"/>
</dbReference>
<feature type="transmembrane region" description="Helical" evidence="5">
    <location>
        <begin position="109"/>
        <end position="130"/>
    </location>
</feature>
<comment type="caution">
    <text evidence="6">The sequence shown here is derived from an EMBL/GenBank/DDBJ whole genome shotgun (WGS) entry which is preliminary data.</text>
</comment>
<evidence type="ECO:0000256" key="3">
    <source>
        <dbReference type="ARBA" id="ARBA00022989"/>
    </source>
</evidence>
<keyword evidence="3 5" id="KW-1133">Transmembrane helix</keyword>
<evidence type="ECO:0000313" key="7">
    <source>
        <dbReference type="Proteomes" id="UP001222325"/>
    </source>
</evidence>
<comment type="subcellular location">
    <subcellularLocation>
        <location evidence="1">Endomembrane system</location>
        <topology evidence="1">Multi-pass membrane protein</topology>
    </subcellularLocation>
</comment>
<keyword evidence="2 5" id="KW-0812">Transmembrane</keyword>
<dbReference type="PANTHER" id="PTHR12242">
    <property type="entry name" value="OS02G0130600 PROTEIN-RELATED"/>
    <property type="match status" value="1"/>
</dbReference>
<evidence type="ECO:0000256" key="2">
    <source>
        <dbReference type="ARBA" id="ARBA00022692"/>
    </source>
</evidence>
<feature type="transmembrane region" description="Helical" evidence="5">
    <location>
        <begin position="142"/>
        <end position="163"/>
    </location>
</feature>
<dbReference type="EMBL" id="JARJCN010000016">
    <property type="protein sequence ID" value="KAJ7093419.1"/>
    <property type="molecule type" value="Genomic_DNA"/>
</dbReference>
<feature type="transmembrane region" description="Helical" evidence="5">
    <location>
        <begin position="170"/>
        <end position="191"/>
    </location>
</feature>
<feature type="transmembrane region" description="Helical" evidence="5">
    <location>
        <begin position="33"/>
        <end position="54"/>
    </location>
</feature>
<organism evidence="6 7">
    <name type="scientific">Mycena belliarum</name>
    <dbReference type="NCBI Taxonomy" id="1033014"/>
    <lineage>
        <taxon>Eukaryota</taxon>
        <taxon>Fungi</taxon>
        <taxon>Dikarya</taxon>
        <taxon>Basidiomycota</taxon>
        <taxon>Agaricomycotina</taxon>
        <taxon>Agaricomycetes</taxon>
        <taxon>Agaricomycetidae</taxon>
        <taxon>Agaricales</taxon>
        <taxon>Marasmiineae</taxon>
        <taxon>Mycenaceae</taxon>
        <taxon>Mycena</taxon>
    </lineage>
</organism>
<gene>
    <name evidence="6" type="ORF">B0H15DRAFT_158086</name>
</gene>
<evidence type="ECO:0000256" key="5">
    <source>
        <dbReference type="SAM" id="Phobius"/>
    </source>
</evidence>
<evidence type="ECO:0008006" key="8">
    <source>
        <dbReference type="Google" id="ProtNLM"/>
    </source>
</evidence>
<keyword evidence="4 5" id="KW-0472">Membrane</keyword>
<accession>A0AAD6XPG0</accession>
<evidence type="ECO:0000313" key="6">
    <source>
        <dbReference type="EMBL" id="KAJ7093419.1"/>
    </source>
</evidence>
<evidence type="ECO:0000256" key="1">
    <source>
        <dbReference type="ARBA" id="ARBA00004127"/>
    </source>
</evidence>
<feature type="transmembrane region" description="Helical" evidence="5">
    <location>
        <begin position="66"/>
        <end position="88"/>
    </location>
</feature>
<dbReference type="GO" id="GO:0012505">
    <property type="term" value="C:endomembrane system"/>
    <property type="evidence" value="ECO:0007669"/>
    <property type="project" value="UniProtKB-SubCell"/>
</dbReference>
<name>A0AAD6XPG0_9AGAR</name>
<dbReference type="PANTHER" id="PTHR12242:SF1">
    <property type="entry name" value="MYND-TYPE DOMAIN-CONTAINING PROTEIN"/>
    <property type="match status" value="1"/>
</dbReference>
<dbReference type="InterPro" id="IPR006838">
    <property type="entry name" value="ADTRP_AIG1"/>
</dbReference>
<reference evidence="6" key="1">
    <citation type="submission" date="2023-03" db="EMBL/GenBank/DDBJ databases">
        <title>Massive genome expansion in bonnet fungi (Mycena s.s.) driven by repeated elements and novel gene families across ecological guilds.</title>
        <authorList>
            <consortium name="Lawrence Berkeley National Laboratory"/>
            <person name="Harder C.B."/>
            <person name="Miyauchi S."/>
            <person name="Viragh M."/>
            <person name="Kuo A."/>
            <person name="Thoen E."/>
            <person name="Andreopoulos B."/>
            <person name="Lu D."/>
            <person name="Skrede I."/>
            <person name="Drula E."/>
            <person name="Henrissat B."/>
            <person name="Morin E."/>
            <person name="Kohler A."/>
            <person name="Barry K."/>
            <person name="LaButti K."/>
            <person name="Morin E."/>
            <person name="Salamov A."/>
            <person name="Lipzen A."/>
            <person name="Mereny Z."/>
            <person name="Hegedus B."/>
            <person name="Baldrian P."/>
            <person name="Stursova M."/>
            <person name="Weitz H."/>
            <person name="Taylor A."/>
            <person name="Grigoriev I.V."/>
            <person name="Nagy L.G."/>
            <person name="Martin F."/>
            <person name="Kauserud H."/>
        </authorList>
    </citation>
    <scope>NUCLEOTIDE SEQUENCE</scope>
    <source>
        <strain evidence="6">CBHHK173m</strain>
    </source>
</reference>
<dbReference type="AlphaFoldDB" id="A0AAD6XPG0"/>
<proteinExistence type="predicted"/>
<sequence>MPLLTWARLGVAAPFDPDHAFVTSPFLPRSALAALRALLALYALCTVITDLVLAVRDGAGHSFLSYFTQLSYIGLTAYYVAAAVQTIAYARWGRYPLRRWPRALQVAHVLLQSTIVVFPFIVTVVFWALLASPETFATVYSAWANTSIHALNSVFALVELLLTNAPPAPLLALPVQIICLAGYLGVAYITHEAQGFYTYPFLDPSKQHGVLAAYIVGIALGAALVFSLTRGLIMLRMRLVGLMRIRKGSDGLAERDGEGLEEWEEVGRPAENWAAGAAGKEGAGKENGGV</sequence>
<keyword evidence="7" id="KW-1185">Reference proteome</keyword>
<dbReference type="Pfam" id="PF04750">
    <property type="entry name" value="Far-17a_AIG1"/>
    <property type="match status" value="1"/>
</dbReference>
<feature type="transmembrane region" description="Helical" evidence="5">
    <location>
        <begin position="211"/>
        <end position="233"/>
    </location>
</feature>
<evidence type="ECO:0000256" key="4">
    <source>
        <dbReference type="ARBA" id="ARBA00023136"/>
    </source>
</evidence>
<protein>
    <recommendedName>
        <fullName evidence="8">FAR-17a/AIG1-like protein</fullName>
    </recommendedName>
</protein>
<dbReference type="GO" id="GO:0016020">
    <property type="term" value="C:membrane"/>
    <property type="evidence" value="ECO:0007669"/>
    <property type="project" value="InterPro"/>
</dbReference>